<dbReference type="SUPFAM" id="SSF46689">
    <property type="entry name" value="Homeodomain-like"/>
    <property type="match status" value="1"/>
</dbReference>
<dbReference type="KEGG" id="por:APT59_03955"/>
<dbReference type="InterPro" id="IPR009057">
    <property type="entry name" value="Homeodomain-like_sf"/>
</dbReference>
<feature type="domain" description="HTH tetR-type" evidence="3">
    <location>
        <begin position="17"/>
        <end position="77"/>
    </location>
</feature>
<dbReference type="Gene3D" id="1.10.357.10">
    <property type="entry name" value="Tetracycline Repressor, domain 2"/>
    <property type="match status" value="1"/>
</dbReference>
<evidence type="ECO:0000313" key="5">
    <source>
        <dbReference type="Proteomes" id="UP000064137"/>
    </source>
</evidence>
<dbReference type="AlphaFoldDB" id="A0A0U4WW18"/>
<dbReference type="RefSeq" id="WP_059313655.1">
    <property type="nucleotide sequence ID" value="NZ_CP013987.1"/>
</dbReference>
<gene>
    <name evidence="4" type="ORF">APT59_03955</name>
</gene>
<organism evidence="4 5">
    <name type="scientific">Pseudomonas oryzihabitans</name>
    <dbReference type="NCBI Taxonomy" id="47885"/>
    <lineage>
        <taxon>Bacteria</taxon>
        <taxon>Pseudomonadati</taxon>
        <taxon>Pseudomonadota</taxon>
        <taxon>Gammaproteobacteria</taxon>
        <taxon>Pseudomonadales</taxon>
        <taxon>Pseudomonadaceae</taxon>
        <taxon>Pseudomonas</taxon>
    </lineage>
</organism>
<dbReference type="PROSITE" id="PS50977">
    <property type="entry name" value="HTH_TETR_2"/>
    <property type="match status" value="1"/>
</dbReference>
<dbReference type="OrthoDB" id="4541465at2"/>
<dbReference type="EMBL" id="CP013987">
    <property type="protein sequence ID" value="ALZ83396.1"/>
    <property type="molecule type" value="Genomic_DNA"/>
</dbReference>
<dbReference type="GO" id="GO:0003677">
    <property type="term" value="F:DNA binding"/>
    <property type="evidence" value="ECO:0007669"/>
    <property type="project" value="UniProtKB-UniRule"/>
</dbReference>
<accession>A0A0U4WW18</accession>
<evidence type="ECO:0000313" key="4">
    <source>
        <dbReference type="EMBL" id="ALZ83396.1"/>
    </source>
</evidence>
<dbReference type="Pfam" id="PF00440">
    <property type="entry name" value="TetR_N"/>
    <property type="match status" value="1"/>
</dbReference>
<dbReference type="Proteomes" id="UP000064137">
    <property type="component" value="Chromosome"/>
</dbReference>
<protein>
    <submittedName>
        <fullName evidence="4">TetR family transcriptional regulator</fullName>
    </submittedName>
</protein>
<evidence type="ECO:0000259" key="3">
    <source>
        <dbReference type="PROSITE" id="PS50977"/>
    </source>
</evidence>
<name>A0A0U4WW18_9PSED</name>
<dbReference type="InterPro" id="IPR001647">
    <property type="entry name" value="HTH_TetR"/>
</dbReference>
<feature type="DNA-binding region" description="H-T-H motif" evidence="2">
    <location>
        <begin position="40"/>
        <end position="59"/>
    </location>
</feature>
<keyword evidence="1 2" id="KW-0238">DNA-binding</keyword>
<reference evidence="4 5" key="1">
    <citation type="submission" date="2016-01" db="EMBL/GenBank/DDBJ databases">
        <title>Annotation of Pseudomonas oryzihabitans USDA-ARS-USMARC-56511.</title>
        <authorList>
            <person name="Harhay G.P."/>
            <person name="Harhay D.M."/>
            <person name="Smith T.P.L."/>
            <person name="Bono J.L."/>
            <person name="Heaton M.P."/>
            <person name="Clawson M.L."/>
            <person name="Chitko-Mckown C.G."/>
            <person name="Capik S.F."/>
            <person name="DeDonder K.D."/>
            <person name="Apley M.D."/>
            <person name="Lubbers B.V."/>
            <person name="White B.J."/>
            <person name="Larson R.L."/>
        </authorList>
    </citation>
    <scope>NUCLEOTIDE SEQUENCE [LARGE SCALE GENOMIC DNA]</scope>
    <source>
        <strain evidence="4 5">USDA-ARS-USMARC-56511</strain>
    </source>
</reference>
<sequence>MARQSKARDKDADSGWRGSADGWLEAAYEALKESGIDGVKVMPLAKRLKLSRTSFYWFFEDREQLLAALLERWRDKNTGNLIRQCESYAESIAEAILNVFECWLDNTLFDSQFEFAVRSWALQSEEVAAAIAAADRTRMAALSTMFRRFGYDADGADTRARTLYLTQIGYISMKTDEGLTERFRRIPHYTSIFTGERPAQRELDRFFGKFGYAETEPGVFVPLSETFRQAPTTDEY</sequence>
<evidence type="ECO:0000256" key="1">
    <source>
        <dbReference type="ARBA" id="ARBA00023125"/>
    </source>
</evidence>
<evidence type="ECO:0000256" key="2">
    <source>
        <dbReference type="PROSITE-ProRule" id="PRU00335"/>
    </source>
</evidence>
<proteinExistence type="predicted"/>